<comment type="caution">
    <text evidence="8">The sequence shown here is derived from an EMBL/GenBank/DDBJ whole genome shotgun (WGS) entry which is preliminary data.</text>
</comment>
<dbReference type="GeneID" id="28848127"/>
<dbReference type="PANTHER" id="PTHR47582">
    <property type="entry name" value="P450, PUTATIVE (EUROFUNG)-RELATED"/>
    <property type="match status" value="1"/>
</dbReference>
<evidence type="ECO:0000256" key="1">
    <source>
        <dbReference type="ARBA" id="ARBA00001971"/>
    </source>
</evidence>
<evidence type="ECO:0000256" key="6">
    <source>
        <dbReference type="PIRSR" id="PIRSR602403-1"/>
    </source>
</evidence>
<gene>
    <name evidence="8" type="ORF">VFPPC_04857</name>
</gene>
<dbReference type="Proteomes" id="UP000078397">
    <property type="component" value="Unassembled WGS sequence"/>
</dbReference>
<organism evidence="8 9">
    <name type="scientific">Pochonia chlamydosporia 170</name>
    <dbReference type="NCBI Taxonomy" id="1380566"/>
    <lineage>
        <taxon>Eukaryota</taxon>
        <taxon>Fungi</taxon>
        <taxon>Dikarya</taxon>
        <taxon>Ascomycota</taxon>
        <taxon>Pezizomycotina</taxon>
        <taxon>Sordariomycetes</taxon>
        <taxon>Hypocreomycetidae</taxon>
        <taxon>Hypocreales</taxon>
        <taxon>Clavicipitaceae</taxon>
        <taxon>Pochonia</taxon>
    </lineage>
</organism>
<dbReference type="KEGG" id="pchm:VFPPC_04857"/>
<dbReference type="RefSeq" id="XP_018145495.1">
    <property type="nucleotide sequence ID" value="XM_018284133.1"/>
</dbReference>
<dbReference type="GO" id="GO:0020037">
    <property type="term" value="F:heme binding"/>
    <property type="evidence" value="ECO:0007669"/>
    <property type="project" value="InterPro"/>
</dbReference>
<dbReference type="OrthoDB" id="1470350at2759"/>
<dbReference type="PRINTS" id="PR00465">
    <property type="entry name" value="EP450IV"/>
</dbReference>
<dbReference type="PROSITE" id="PS00086">
    <property type="entry name" value="CYTOCHROME_P450"/>
    <property type="match status" value="1"/>
</dbReference>
<evidence type="ECO:0000256" key="5">
    <source>
        <dbReference type="ARBA" id="ARBA00023033"/>
    </source>
</evidence>
<keyword evidence="6 7" id="KW-0349">Heme</keyword>
<keyword evidence="3 6" id="KW-0479">Metal-binding</keyword>
<keyword evidence="5 7" id="KW-0503">Monooxygenase</keyword>
<sequence>MAAVQQTFGTPLAMADSSIIGAANATVRDSGIVATAVTEFQQSPIRYTVSALLVTFLVYLYRQSIPELDAKEPPLMLPRIPYIGHLVGLIKNQAEYYTDLHKKTGAAIATLPMLGGKTYAIWDPALVQSALRQKTLSFEPFAVDFLQTMLGMKEESYKAFREIPQLVIDFFDALHVTVRGEPLHRMNANALNYVSSRLDAMKGTKKIPVDNFYLWLRELMTSATTTALMGRKNPLLKDPTLVDDLWTWENAIPNMLITPYHSVTNAAAFQSREKLQKELGNYYATRGDQDETTAAVTRERAVVLRKYGLPDSEIGRFEASLLQLATGNTIPTTFWMVANVFTRFDIVERLRRELDPLVQRKEGSSIATINITKFDEMCPLLVSCYRESIRLSNHALCVRRVMEETIISNGRGETYVLKKGSDVQIPAGYTHRTEDVWGPNASEYEADRFVNRQAKLSAQAEKNKRSAYIPFGGGKHLCPGRNFAFAEILGTAAALVLAFDMSADGHGAPVQLAKMANTTIMGGASKPEKQGEGMSLVIQRRPGWEDVTFEFEVVGNQSEQ</sequence>
<dbReference type="InterPro" id="IPR002403">
    <property type="entry name" value="Cyt_P450_E_grp-IV"/>
</dbReference>
<evidence type="ECO:0000256" key="4">
    <source>
        <dbReference type="ARBA" id="ARBA00023004"/>
    </source>
</evidence>
<dbReference type="GO" id="GO:0004497">
    <property type="term" value="F:monooxygenase activity"/>
    <property type="evidence" value="ECO:0007669"/>
    <property type="project" value="UniProtKB-KW"/>
</dbReference>
<keyword evidence="4 6" id="KW-0408">Iron</keyword>
<dbReference type="GO" id="GO:0005506">
    <property type="term" value="F:iron ion binding"/>
    <property type="evidence" value="ECO:0007669"/>
    <property type="project" value="InterPro"/>
</dbReference>
<dbReference type="InterPro" id="IPR017972">
    <property type="entry name" value="Cyt_P450_CS"/>
</dbReference>
<proteinExistence type="inferred from homology"/>
<evidence type="ECO:0000313" key="9">
    <source>
        <dbReference type="Proteomes" id="UP000078397"/>
    </source>
</evidence>
<protein>
    <submittedName>
        <fullName evidence="8">Cytochrome P450</fullName>
    </submittedName>
</protein>
<name>A0A179FSP6_METCM</name>
<dbReference type="GO" id="GO:0016705">
    <property type="term" value="F:oxidoreductase activity, acting on paired donors, with incorporation or reduction of molecular oxygen"/>
    <property type="evidence" value="ECO:0007669"/>
    <property type="project" value="InterPro"/>
</dbReference>
<dbReference type="Pfam" id="PF00067">
    <property type="entry name" value="p450"/>
    <property type="match status" value="1"/>
</dbReference>
<feature type="binding site" description="axial binding residue" evidence="6">
    <location>
        <position position="478"/>
    </location>
    <ligand>
        <name>heme</name>
        <dbReference type="ChEBI" id="CHEBI:30413"/>
    </ligand>
    <ligandPart>
        <name>Fe</name>
        <dbReference type="ChEBI" id="CHEBI:18248"/>
    </ligandPart>
</feature>
<accession>A0A179FSP6</accession>
<comment type="similarity">
    <text evidence="2 7">Belongs to the cytochrome P450 family.</text>
</comment>
<dbReference type="Gene3D" id="1.10.630.10">
    <property type="entry name" value="Cytochrome P450"/>
    <property type="match status" value="1"/>
</dbReference>
<evidence type="ECO:0000256" key="3">
    <source>
        <dbReference type="ARBA" id="ARBA00022723"/>
    </source>
</evidence>
<dbReference type="CDD" id="cd11040">
    <property type="entry name" value="CYP7_CYP8-like"/>
    <property type="match status" value="1"/>
</dbReference>
<dbReference type="PANTHER" id="PTHR47582:SF1">
    <property type="entry name" value="P450, PUTATIVE (EUROFUNG)-RELATED"/>
    <property type="match status" value="1"/>
</dbReference>
<keyword evidence="9" id="KW-1185">Reference proteome</keyword>
<dbReference type="SUPFAM" id="SSF48264">
    <property type="entry name" value="Cytochrome P450"/>
    <property type="match status" value="1"/>
</dbReference>
<dbReference type="InterPro" id="IPR001128">
    <property type="entry name" value="Cyt_P450"/>
</dbReference>
<dbReference type="AlphaFoldDB" id="A0A179FSP6"/>
<evidence type="ECO:0000256" key="2">
    <source>
        <dbReference type="ARBA" id="ARBA00010617"/>
    </source>
</evidence>
<dbReference type="InterPro" id="IPR053007">
    <property type="entry name" value="CYP450_monoxygenase_sec-met"/>
</dbReference>
<evidence type="ECO:0000313" key="8">
    <source>
        <dbReference type="EMBL" id="OAQ68645.1"/>
    </source>
</evidence>
<reference evidence="8 9" key="1">
    <citation type="journal article" date="2016" name="PLoS Pathog.">
        <title>Biosynthesis of antibiotic leucinostatins in bio-control fungus Purpureocillium lilacinum and their inhibition on phytophthora revealed by genome mining.</title>
        <authorList>
            <person name="Wang G."/>
            <person name="Liu Z."/>
            <person name="Lin R."/>
            <person name="Li E."/>
            <person name="Mao Z."/>
            <person name="Ling J."/>
            <person name="Yang Y."/>
            <person name="Yin W.B."/>
            <person name="Xie B."/>
        </authorList>
    </citation>
    <scope>NUCLEOTIDE SEQUENCE [LARGE SCALE GENOMIC DNA]</scope>
    <source>
        <strain evidence="8">170</strain>
    </source>
</reference>
<dbReference type="EMBL" id="LSBJ02000003">
    <property type="protein sequence ID" value="OAQ68645.1"/>
    <property type="molecule type" value="Genomic_DNA"/>
</dbReference>
<evidence type="ECO:0000256" key="7">
    <source>
        <dbReference type="RuleBase" id="RU000461"/>
    </source>
</evidence>
<comment type="cofactor">
    <cofactor evidence="1 6">
        <name>heme</name>
        <dbReference type="ChEBI" id="CHEBI:30413"/>
    </cofactor>
</comment>
<keyword evidence="7" id="KW-0560">Oxidoreductase</keyword>
<dbReference type="STRING" id="1380566.A0A179FSP6"/>
<dbReference type="InterPro" id="IPR036396">
    <property type="entry name" value="Cyt_P450_sf"/>
</dbReference>